<keyword evidence="12" id="KW-1185">Reference proteome</keyword>
<reference evidence="11" key="1">
    <citation type="submission" date="2025-08" db="UniProtKB">
        <authorList>
            <consortium name="Ensembl"/>
        </authorList>
    </citation>
    <scope>IDENTIFICATION</scope>
</reference>
<dbReference type="Pfam" id="PF00087">
    <property type="entry name" value="Toxin_TOLIP"/>
    <property type="match status" value="1"/>
</dbReference>
<evidence type="ECO:0000259" key="9">
    <source>
        <dbReference type="Pfam" id="PF00021"/>
    </source>
</evidence>
<sequence>MLKSDIRCKLLSCLRLELTPKYLSMYYALFFSALTLKCYGCLPDSAEACTQTLTCPSHCGVLSLVFVDGKKVGSSTTKTCADPASCVTGSMNSGQSKVTLNSQCCTTDYCNNVNAPDLPQKPLNVKKCFTCNATTDCTRTLACEGDETQCFITTAEVDGKKVTTKVCSSKLLCGNGTLALGLPVQPYGFGAYMKCCKGNLCNGAQSLSVYFLMLVPLLSLFVF</sequence>
<keyword evidence="8" id="KW-1133">Transmembrane helix</keyword>
<evidence type="ECO:0000256" key="1">
    <source>
        <dbReference type="ARBA" id="ARBA00004236"/>
    </source>
</evidence>
<keyword evidence="8" id="KW-0812">Transmembrane</keyword>
<dbReference type="InterPro" id="IPR050918">
    <property type="entry name" value="CNF-like_PLA2_Inhibitor"/>
</dbReference>
<keyword evidence="6 8" id="KW-0472">Membrane</keyword>
<accession>A0A673J741</accession>
<dbReference type="InterPro" id="IPR016054">
    <property type="entry name" value="LY6_UPA_recep-like"/>
</dbReference>
<name>A0A673J741_9TELE</name>
<evidence type="ECO:0000256" key="2">
    <source>
        <dbReference type="ARBA" id="ARBA00004613"/>
    </source>
</evidence>
<evidence type="ECO:0000256" key="7">
    <source>
        <dbReference type="ARBA" id="ARBA00023180"/>
    </source>
</evidence>
<dbReference type="AlphaFoldDB" id="A0A673J741"/>
<protein>
    <recommendedName>
        <fullName evidence="13">UPAR/Ly6 domain-containing protein</fullName>
    </recommendedName>
</protein>
<dbReference type="PANTHER" id="PTHR20914">
    <property type="entry name" value="LY6/PLAUR DOMAIN-CONTAINING PROTEIN 8"/>
    <property type="match status" value="1"/>
</dbReference>
<keyword evidence="7" id="KW-0325">Glycoprotein</keyword>
<dbReference type="PANTHER" id="PTHR20914:SF26">
    <property type="entry name" value="PHOSPHOLIPASE A2 INHIBITOR CNF-LIKE"/>
    <property type="match status" value="1"/>
</dbReference>
<evidence type="ECO:0000259" key="10">
    <source>
        <dbReference type="Pfam" id="PF00087"/>
    </source>
</evidence>
<evidence type="ECO:0000256" key="4">
    <source>
        <dbReference type="ARBA" id="ARBA00022525"/>
    </source>
</evidence>
<evidence type="ECO:0000313" key="12">
    <source>
        <dbReference type="Proteomes" id="UP000472270"/>
    </source>
</evidence>
<dbReference type="InterPro" id="IPR045860">
    <property type="entry name" value="Snake_toxin-like_sf"/>
</dbReference>
<feature type="transmembrane region" description="Helical" evidence="8">
    <location>
        <begin position="203"/>
        <end position="222"/>
    </location>
</feature>
<proteinExistence type="predicted"/>
<evidence type="ECO:0008006" key="13">
    <source>
        <dbReference type="Google" id="ProtNLM"/>
    </source>
</evidence>
<dbReference type="Pfam" id="PF00021">
    <property type="entry name" value="UPAR_LY6"/>
    <property type="match status" value="1"/>
</dbReference>
<evidence type="ECO:0000313" key="11">
    <source>
        <dbReference type="Ensembl" id="ENSSRHP00000049558.1"/>
    </source>
</evidence>
<evidence type="ECO:0000256" key="5">
    <source>
        <dbReference type="ARBA" id="ARBA00022729"/>
    </source>
</evidence>
<dbReference type="SUPFAM" id="SSF57302">
    <property type="entry name" value="Snake toxin-like"/>
    <property type="match status" value="2"/>
</dbReference>
<reference evidence="11" key="2">
    <citation type="submission" date="2025-09" db="UniProtKB">
        <authorList>
            <consortium name="Ensembl"/>
        </authorList>
    </citation>
    <scope>IDENTIFICATION</scope>
</reference>
<comment type="subcellular location">
    <subcellularLocation>
        <location evidence="1">Cell membrane</location>
    </subcellularLocation>
    <subcellularLocation>
        <location evidence="2">Secreted</location>
    </subcellularLocation>
</comment>
<feature type="domain" description="Snake toxin/toxin-like" evidence="10">
    <location>
        <begin position="127"/>
        <end position="202"/>
    </location>
</feature>
<evidence type="ECO:0000256" key="3">
    <source>
        <dbReference type="ARBA" id="ARBA00022475"/>
    </source>
</evidence>
<dbReference type="InterPro" id="IPR035076">
    <property type="entry name" value="Toxin/TOLIP"/>
</dbReference>
<dbReference type="Ensembl" id="ENSSRHT00000050961.1">
    <property type="protein sequence ID" value="ENSSRHP00000049558.1"/>
    <property type="gene ID" value="ENSSRHG00000024982.1"/>
</dbReference>
<dbReference type="GO" id="GO:0005576">
    <property type="term" value="C:extracellular region"/>
    <property type="evidence" value="ECO:0007669"/>
    <property type="project" value="UniProtKB-SubCell"/>
</dbReference>
<keyword evidence="3" id="KW-1003">Cell membrane</keyword>
<evidence type="ECO:0000256" key="8">
    <source>
        <dbReference type="SAM" id="Phobius"/>
    </source>
</evidence>
<dbReference type="Proteomes" id="UP000472270">
    <property type="component" value="Unassembled WGS sequence"/>
</dbReference>
<evidence type="ECO:0000256" key="6">
    <source>
        <dbReference type="ARBA" id="ARBA00023136"/>
    </source>
</evidence>
<keyword evidence="4" id="KW-0964">Secreted</keyword>
<organism evidence="11 12">
    <name type="scientific">Sinocyclocheilus rhinocerous</name>
    <dbReference type="NCBI Taxonomy" id="307959"/>
    <lineage>
        <taxon>Eukaryota</taxon>
        <taxon>Metazoa</taxon>
        <taxon>Chordata</taxon>
        <taxon>Craniata</taxon>
        <taxon>Vertebrata</taxon>
        <taxon>Euteleostomi</taxon>
        <taxon>Actinopterygii</taxon>
        <taxon>Neopterygii</taxon>
        <taxon>Teleostei</taxon>
        <taxon>Ostariophysi</taxon>
        <taxon>Cypriniformes</taxon>
        <taxon>Cyprinidae</taxon>
        <taxon>Cyprininae</taxon>
        <taxon>Sinocyclocheilus</taxon>
    </lineage>
</organism>
<dbReference type="Gene3D" id="2.10.60.10">
    <property type="entry name" value="CD59"/>
    <property type="match status" value="2"/>
</dbReference>
<feature type="domain" description="UPAR/Ly6" evidence="9">
    <location>
        <begin position="35"/>
        <end position="112"/>
    </location>
</feature>
<dbReference type="GO" id="GO:0005886">
    <property type="term" value="C:plasma membrane"/>
    <property type="evidence" value="ECO:0007669"/>
    <property type="project" value="UniProtKB-SubCell"/>
</dbReference>
<keyword evidence="5" id="KW-0732">Signal</keyword>